<dbReference type="EMBL" id="GBRH01269647">
    <property type="protein sequence ID" value="JAD28248.1"/>
    <property type="molecule type" value="Transcribed_RNA"/>
</dbReference>
<accession>A0A0A8YRF4</accession>
<name>A0A0A8YRF4_ARUDO</name>
<organism evidence="1">
    <name type="scientific">Arundo donax</name>
    <name type="common">Giant reed</name>
    <name type="synonym">Donax arundinaceus</name>
    <dbReference type="NCBI Taxonomy" id="35708"/>
    <lineage>
        <taxon>Eukaryota</taxon>
        <taxon>Viridiplantae</taxon>
        <taxon>Streptophyta</taxon>
        <taxon>Embryophyta</taxon>
        <taxon>Tracheophyta</taxon>
        <taxon>Spermatophyta</taxon>
        <taxon>Magnoliopsida</taxon>
        <taxon>Liliopsida</taxon>
        <taxon>Poales</taxon>
        <taxon>Poaceae</taxon>
        <taxon>PACMAD clade</taxon>
        <taxon>Arundinoideae</taxon>
        <taxon>Arundineae</taxon>
        <taxon>Arundo</taxon>
    </lineage>
</organism>
<protein>
    <submittedName>
        <fullName evidence="1">Uncharacterized protein</fullName>
    </submittedName>
</protein>
<proteinExistence type="predicted"/>
<sequence length="30" mass="3413">MYCFALIVVFATTNDEMGLCAMTLLVFCEY</sequence>
<reference evidence="1" key="1">
    <citation type="submission" date="2014-09" db="EMBL/GenBank/DDBJ databases">
        <authorList>
            <person name="Magalhaes I.L.F."/>
            <person name="Oliveira U."/>
            <person name="Santos F.R."/>
            <person name="Vidigal T.H.D.A."/>
            <person name="Brescovit A.D."/>
            <person name="Santos A.J."/>
        </authorList>
    </citation>
    <scope>NUCLEOTIDE SEQUENCE</scope>
    <source>
        <tissue evidence="1">Shoot tissue taken approximately 20 cm above the soil surface</tissue>
    </source>
</reference>
<evidence type="ECO:0000313" key="1">
    <source>
        <dbReference type="EMBL" id="JAD28248.1"/>
    </source>
</evidence>
<reference evidence="1" key="2">
    <citation type="journal article" date="2015" name="Data Brief">
        <title>Shoot transcriptome of the giant reed, Arundo donax.</title>
        <authorList>
            <person name="Barrero R.A."/>
            <person name="Guerrero F.D."/>
            <person name="Moolhuijzen P."/>
            <person name="Goolsby J.A."/>
            <person name="Tidwell J."/>
            <person name="Bellgard S.E."/>
            <person name="Bellgard M.I."/>
        </authorList>
    </citation>
    <scope>NUCLEOTIDE SEQUENCE</scope>
    <source>
        <tissue evidence="1">Shoot tissue taken approximately 20 cm above the soil surface</tissue>
    </source>
</reference>
<dbReference type="AlphaFoldDB" id="A0A0A8YRF4"/>